<accession>A0A2N3WQR9</accession>
<evidence type="ECO:0000313" key="3">
    <source>
        <dbReference type="Proteomes" id="UP000233750"/>
    </source>
</evidence>
<reference evidence="1 4" key="2">
    <citation type="submission" date="2020-08" db="EMBL/GenBank/DDBJ databases">
        <title>Amycolatopsis echigonensis JCM 21831.</title>
        <authorList>
            <person name="Tedsree N."/>
            <person name="Kuncharoen N."/>
            <person name="Likhitwitayawuid K."/>
            <person name="Tanasupawat S."/>
        </authorList>
    </citation>
    <scope>NUCLEOTIDE SEQUENCE [LARGE SCALE GENOMIC DNA]</scope>
    <source>
        <strain evidence="1 4">JCM 21831</strain>
    </source>
</reference>
<dbReference type="EMBL" id="PJMY01000003">
    <property type="protein sequence ID" value="PKV96209.1"/>
    <property type="molecule type" value="Genomic_DNA"/>
</dbReference>
<dbReference type="InterPro" id="IPR034660">
    <property type="entry name" value="DinB/YfiT-like"/>
</dbReference>
<dbReference type="EMBL" id="JACJHR010000078">
    <property type="protein sequence ID" value="MBB2504643.1"/>
    <property type="molecule type" value="Genomic_DNA"/>
</dbReference>
<dbReference type="OrthoDB" id="3621060at2"/>
<dbReference type="Pfam" id="PF04978">
    <property type="entry name" value="MST"/>
    <property type="match status" value="1"/>
</dbReference>
<comment type="caution">
    <text evidence="2">The sequence shown here is derived from an EMBL/GenBank/DDBJ whole genome shotgun (WGS) entry which is preliminary data.</text>
</comment>
<sequence>MSLERAQLVDDLELLRATVAWKCSGLTDEQARWPGERMTAAGILWHLALVENTLHDVVVTGQPERWAERLEAGRDAAFEVGLDLPIEDVRGAYRDNVELCREVIAERSLDDPVGFEGDRLVTVGSVVEYLVKETSRHLELLRGLIGE</sequence>
<dbReference type="Proteomes" id="UP000550260">
    <property type="component" value="Unassembled WGS sequence"/>
</dbReference>
<proteinExistence type="predicted"/>
<keyword evidence="3" id="KW-1185">Reference proteome</keyword>
<dbReference type="Gene3D" id="1.20.120.450">
    <property type="entry name" value="dinb family like domain"/>
    <property type="match status" value="1"/>
</dbReference>
<dbReference type="RefSeq" id="WP_101439105.1">
    <property type="nucleotide sequence ID" value="NZ_JACJHR010000078.1"/>
</dbReference>
<dbReference type="SUPFAM" id="SSF109854">
    <property type="entry name" value="DinB/YfiT-like putative metalloenzymes"/>
    <property type="match status" value="1"/>
</dbReference>
<dbReference type="InterPro" id="IPR007061">
    <property type="entry name" value="MST-like"/>
</dbReference>
<accession>A0A8E1W6M4</accession>
<reference evidence="2 3" key="1">
    <citation type="submission" date="2017-12" db="EMBL/GenBank/DDBJ databases">
        <title>Sequencing the genomes of 1000 Actinobacteria strains.</title>
        <authorList>
            <person name="Klenk H.-P."/>
        </authorList>
    </citation>
    <scope>NUCLEOTIDE SEQUENCE [LARGE SCALE GENOMIC DNA]</scope>
    <source>
        <strain evidence="2 3">DSM 45165</strain>
    </source>
</reference>
<evidence type="ECO:0000313" key="2">
    <source>
        <dbReference type="EMBL" id="PKV96209.1"/>
    </source>
</evidence>
<organism evidence="2 3">
    <name type="scientific">Amycolatopsis echigonensis</name>
    <dbReference type="NCBI Taxonomy" id="2576905"/>
    <lineage>
        <taxon>Bacteria</taxon>
        <taxon>Bacillati</taxon>
        <taxon>Actinomycetota</taxon>
        <taxon>Actinomycetes</taxon>
        <taxon>Pseudonocardiales</taxon>
        <taxon>Pseudonocardiaceae</taxon>
        <taxon>Amycolatopsis</taxon>
    </lineage>
</organism>
<dbReference type="Proteomes" id="UP000233750">
    <property type="component" value="Unassembled WGS sequence"/>
</dbReference>
<gene>
    <name evidence="2" type="ORF">ATK30_7146</name>
    <name evidence="1" type="ORF">H5411_36575</name>
</gene>
<evidence type="ECO:0000313" key="1">
    <source>
        <dbReference type="EMBL" id="MBB2504643.1"/>
    </source>
</evidence>
<protein>
    <submittedName>
        <fullName evidence="1">DUF664 domain-containing protein</fullName>
    </submittedName>
    <submittedName>
        <fullName evidence="2">Uncharacterized protein DUF664</fullName>
    </submittedName>
</protein>
<name>A0A2N3WQR9_9PSEU</name>
<evidence type="ECO:0000313" key="4">
    <source>
        <dbReference type="Proteomes" id="UP000550260"/>
    </source>
</evidence>
<dbReference type="AlphaFoldDB" id="A0A2N3WQR9"/>